<dbReference type="InterPro" id="IPR050624">
    <property type="entry name" value="HTH-type_Tx_Regulator"/>
</dbReference>
<dbReference type="AlphaFoldDB" id="A0A2C6WKU4"/>
<dbReference type="InterPro" id="IPR039532">
    <property type="entry name" value="TetR_C_Firmicutes"/>
</dbReference>
<feature type="domain" description="HTH tetR-type" evidence="3">
    <location>
        <begin position="8"/>
        <end position="68"/>
    </location>
</feature>
<evidence type="ECO:0000313" key="5">
    <source>
        <dbReference type="EMBL" id="UQW81519.1"/>
    </source>
</evidence>
<reference evidence="4" key="1">
    <citation type="journal article" date="2017" name="Appl. Environ. Microbiol.">
        <title>Staphylococcus edaphicus sp. nov., isolated in Antarctica, harbours mecC gene and genomic islands with suspected role in adaptation to extreme environment.</title>
        <authorList>
            <person name="Pantucek R."/>
            <person name="Sedlacek I."/>
            <person name="Indrakova A."/>
            <person name="Vrbovska V."/>
            <person name="Maslanova I."/>
            <person name="Kovarovic V."/>
            <person name="Svec P."/>
            <person name="Kralova S."/>
            <person name="Kristofova L."/>
            <person name="Keklakova J."/>
            <person name="Petras P."/>
            <person name="Doskar J."/>
        </authorList>
    </citation>
    <scope>NUCLEOTIDE SEQUENCE</scope>
    <source>
        <strain evidence="4">CCM 8730</strain>
    </source>
</reference>
<keyword evidence="1 2" id="KW-0238">DNA-binding</keyword>
<dbReference type="SUPFAM" id="SSF46689">
    <property type="entry name" value="Homeodomain-like"/>
    <property type="match status" value="1"/>
</dbReference>
<dbReference type="PANTHER" id="PTHR43479:SF23">
    <property type="entry name" value="HTH TETR-TYPE DOMAIN-CONTAINING PROTEIN"/>
    <property type="match status" value="1"/>
</dbReference>
<organism evidence="4 6">
    <name type="scientific">Staphylococcus edaphicus</name>
    <dbReference type="NCBI Taxonomy" id="1955013"/>
    <lineage>
        <taxon>Bacteria</taxon>
        <taxon>Bacillati</taxon>
        <taxon>Bacillota</taxon>
        <taxon>Bacilli</taxon>
        <taxon>Bacillales</taxon>
        <taxon>Staphylococcaceae</taxon>
        <taxon>Staphylococcus</taxon>
    </lineage>
</organism>
<keyword evidence="7" id="KW-1185">Reference proteome</keyword>
<dbReference type="PROSITE" id="PS50977">
    <property type="entry name" value="HTH_TETR_2"/>
    <property type="match status" value="1"/>
</dbReference>
<evidence type="ECO:0000256" key="1">
    <source>
        <dbReference type="ARBA" id="ARBA00023125"/>
    </source>
</evidence>
<proteinExistence type="predicted"/>
<dbReference type="InterPro" id="IPR009057">
    <property type="entry name" value="Homeodomain-like_sf"/>
</dbReference>
<dbReference type="Pfam" id="PF00440">
    <property type="entry name" value="TetR_N"/>
    <property type="match status" value="1"/>
</dbReference>
<dbReference type="OrthoDB" id="9810250at2"/>
<name>A0A2C6WKU4_9STAP</name>
<evidence type="ECO:0000313" key="7">
    <source>
        <dbReference type="Proteomes" id="UP001056588"/>
    </source>
</evidence>
<reference evidence="5" key="4">
    <citation type="submission" date="2022-03" db="EMBL/GenBank/DDBJ databases">
        <title>Complete Genome Sequence of Staphylococcus edaphicus strain CCM 8731.</title>
        <authorList>
            <person name="Rimmer C.O."/>
            <person name="Thomas J.C."/>
        </authorList>
    </citation>
    <scope>NUCLEOTIDE SEQUENCE</scope>
    <source>
        <strain evidence="5">CCM 8731</strain>
    </source>
</reference>
<dbReference type="InterPro" id="IPR001647">
    <property type="entry name" value="HTH_TetR"/>
</dbReference>
<sequence length="195" mass="23044">MVQDRRVRKSQQAIKTSFLQLLSEHDFENITVQQLADLADINRGTFYAYYVDKYDLLENMENEKIEDLQTFLKELYQLEKQSTSMDMVKNIMSYLIEHIDENIDFYQLMFDLGKVSMLQEKLYSLIYNHLSTYKGTDNKIGNMPFDYFMSYVSGAGISILKHWVKDEHRIEKAEFVHHFYNIVTVGTVGIVKQSF</sequence>
<accession>A0A2C6WKU4</accession>
<dbReference type="EMBL" id="CP093217">
    <property type="protein sequence ID" value="UQW81519.1"/>
    <property type="molecule type" value="Genomic_DNA"/>
</dbReference>
<reference evidence="6" key="2">
    <citation type="submission" date="2017-10" db="EMBL/GenBank/DDBJ databases">
        <title>Staphylococcus edaphicus sp. nov., isolated in Antarctica, harbouring mecC gene and genomic islands essential in adaptation to extreme environment.</title>
        <authorList>
            <person name="Pantucek R."/>
            <person name="Sedlacek I."/>
            <person name="Indrakova A."/>
            <person name="Vrbovska V."/>
            <person name="Maslanova I."/>
            <person name="Kovarovic V."/>
            <person name="Svec P."/>
            <person name="Kralova S."/>
            <person name="Kristofova L."/>
            <person name="Keklakova J."/>
            <person name="Petras P."/>
            <person name="Doskar J."/>
        </authorList>
    </citation>
    <scope>NUCLEOTIDE SEQUENCE [LARGE SCALE GENOMIC DNA]</scope>
    <source>
        <strain evidence="6">CCM 5085</strain>
    </source>
</reference>
<evidence type="ECO:0000259" key="3">
    <source>
        <dbReference type="PROSITE" id="PS50977"/>
    </source>
</evidence>
<evidence type="ECO:0000313" key="6">
    <source>
        <dbReference type="Proteomes" id="UP000223828"/>
    </source>
</evidence>
<feature type="DNA-binding region" description="H-T-H motif" evidence="2">
    <location>
        <begin position="31"/>
        <end position="50"/>
    </location>
</feature>
<gene>
    <name evidence="4" type="ORF">BTJ66_12110</name>
    <name evidence="5" type="ORF">MNY58_13360</name>
</gene>
<dbReference type="PANTHER" id="PTHR43479">
    <property type="entry name" value="ACREF/ENVCD OPERON REPRESSOR-RELATED"/>
    <property type="match status" value="1"/>
</dbReference>
<dbReference type="Proteomes" id="UP000223828">
    <property type="component" value="Unassembled WGS sequence"/>
</dbReference>
<dbReference type="Pfam" id="PF14278">
    <property type="entry name" value="TetR_C_8"/>
    <property type="match status" value="1"/>
</dbReference>
<dbReference type="RefSeq" id="WP_099091199.1">
    <property type="nucleotide sequence ID" value="NZ_CP093217.1"/>
</dbReference>
<dbReference type="EMBL" id="MRZN01000026">
    <property type="protein sequence ID" value="PHK48705.1"/>
    <property type="molecule type" value="Genomic_DNA"/>
</dbReference>
<evidence type="ECO:0000313" key="4">
    <source>
        <dbReference type="EMBL" id="PHK48705.1"/>
    </source>
</evidence>
<dbReference type="GO" id="GO:0003677">
    <property type="term" value="F:DNA binding"/>
    <property type="evidence" value="ECO:0007669"/>
    <property type="project" value="UniProtKB-UniRule"/>
</dbReference>
<dbReference type="Gene3D" id="1.10.357.10">
    <property type="entry name" value="Tetracycline Repressor, domain 2"/>
    <property type="match status" value="1"/>
</dbReference>
<reference evidence="4" key="3">
    <citation type="submission" date="2017-10" db="EMBL/GenBank/DDBJ databases">
        <authorList>
            <person name="Vrbovska V."/>
            <person name="Kovarovic V."/>
            <person name="Indrakova A."/>
        </authorList>
    </citation>
    <scope>NUCLEOTIDE SEQUENCE</scope>
    <source>
        <strain evidence="4">CCM 8730</strain>
    </source>
</reference>
<dbReference type="Proteomes" id="UP001056588">
    <property type="component" value="Chromosome"/>
</dbReference>
<protein>
    <submittedName>
        <fullName evidence="4">TetR family transcriptional regulator</fullName>
    </submittedName>
    <submittedName>
        <fullName evidence="5">TetR/AcrR family transcriptional regulator</fullName>
    </submittedName>
</protein>
<evidence type="ECO:0000256" key="2">
    <source>
        <dbReference type="PROSITE-ProRule" id="PRU00335"/>
    </source>
</evidence>